<evidence type="ECO:0000256" key="3">
    <source>
        <dbReference type="ARBA" id="ARBA00023163"/>
    </source>
</evidence>
<dbReference type="InterPro" id="IPR050204">
    <property type="entry name" value="AraC_XylS_family_regulators"/>
</dbReference>
<dbReference type="PROSITE" id="PS00041">
    <property type="entry name" value="HTH_ARAC_FAMILY_1"/>
    <property type="match status" value="1"/>
</dbReference>
<dbReference type="PANTHER" id="PTHR46796">
    <property type="entry name" value="HTH-TYPE TRANSCRIPTIONAL ACTIVATOR RHAS-RELATED"/>
    <property type="match status" value="1"/>
</dbReference>
<dbReference type="InterPro" id="IPR018062">
    <property type="entry name" value="HTH_AraC-typ_CS"/>
</dbReference>
<proteinExistence type="predicted"/>
<evidence type="ECO:0000256" key="1">
    <source>
        <dbReference type="ARBA" id="ARBA00023015"/>
    </source>
</evidence>
<keyword evidence="6" id="KW-1185">Reference proteome</keyword>
<dbReference type="Gene3D" id="1.10.10.60">
    <property type="entry name" value="Homeodomain-like"/>
    <property type="match status" value="2"/>
</dbReference>
<dbReference type="InterPro" id="IPR018060">
    <property type="entry name" value="HTH_AraC"/>
</dbReference>
<dbReference type="EMBL" id="JBEPLJ010000006">
    <property type="protein sequence ID" value="MET3585845.1"/>
    <property type="molecule type" value="Genomic_DNA"/>
</dbReference>
<dbReference type="Pfam" id="PF12833">
    <property type="entry name" value="HTH_18"/>
    <property type="match status" value="1"/>
</dbReference>
<keyword evidence="1" id="KW-0805">Transcription regulation</keyword>
<sequence>MIEIVRQDFGSDAANSVARRLVMPAHRAGGQAQFLERPVPAAHQSAVAPLLDKMRTELQKCWTLERMAAECNMSLRTFVRRFTEATGVPPGEWLVNERIEAVKRLLVLRRHTIDEITTAVGMGSADTLRHHFRKRTGVSP</sequence>
<comment type="caution">
    <text evidence="5">The sequence shown here is derived from an EMBL/GenBank/DDBJ whole genome shotgun (WGS) entry which is preliminary data.</text>
</comment>
<keyword evidence="2" id="KW-0238">DNA-binding</keyword>
<dbReference type="InterPro" id="IPR009057">
    <property type="entry name" value="Homeodomain-like_sf"/>
</dbReference>
<protein>
    <submittedName>
        <fullName evidence="5">Transcriptional regulator GlxA family with amidase domain</fullName>
    </submittedName>
</protein>
<dbReference type="PROSITE" id="PS01124">
    <property type="entry name" value="HTH_ARAC_FAMILY_2"/>
    <property type="match status" value="1"/>
</dbReference>
<reference evidence="5 6" key="1">
    <citation type="submission" date="2024-06" db="EMBL/GenBank/DDBJ databases">
        <title>Genomic Encyclopedia of Type Strains, Phase IV (KMG-IV): sequencing the most valuable type-strain genomes for metagenomic binning, comparative biology and taxonomic classification.</title>
        <authorList>
            <person name="Goeker M."/>
        </authorList>
    </citation>
    <scope>NUCLEOTIDE SEQUENCE [LARGE SCALE GENOMIC DNA]</scope>
    <source>
        <strain evidence="5 6">DSM 105042</strain>
    </source>
</reference>
<evidence type="ECO:0000313" key="6">
    <source>
        <dbReference type="Proteomes" id="UP001549031"/>
    </source>
</evidence>
<dbReference type="RefSeq" id="WP_312038818.1">
    <property type="nucleotide sequence ID" value="NZ_JALJRA010000006.1"/>
</dbReference>
<organism evidence="5 6">
    <name type="scientific">Pseudorhizobium tarimense</name>
    <dbReference type="NCBI Taxonomy" id="1079109"/>
    <lineage>
        <taxon>Bacteria</taxon>
        <taxon>Pseudomonadati</taxon>
        <taxon>Pseudomonadota</taxon>
        <taxon>Alphaproteobacteria</taxon>
        <taxon>Hyphomicrobiales</taxon>
        <taxon>Rhizobiaceae</taxon>
        <taxon>Rhizobium/Agrobacterium group</taxon>
        <taxon>Pseudorhizobium</taxon>
    </lineage>
</organism>
<evidence type="ECO:0000259" key="4">
    <source>
        <dbReference type="PROSITE" id="PS01124"/>
    </source>
</evidence>
<accession>A0ABV2H5M3</accession>
<evidence type="ECO:0000256" key="2">
    <source>
        <dbReference type="ARBA" id="ARBA00023125"/>
    </source>
</evidence>
<evidence type="ECO:0000313" key="5">
    <source>
        <dbReference type="EMBL" id="MET3585845.1"/>
    </source>
</evidence>
<dbReference type="SUPFAM" id="SSF46689">
    <property type="entry name" value="Homeodomain-like"/>
    <property type="match status" value="2"/>
</dbReference>
<dbReference type="SMART" id="SM00342">
    <property type="entry name" value="HTH_ARAC"/>
    <property type="match status" value="1"/>
</dbReference>
<gene>
    <name evidence="5" type="ORF">ABID21_001954</name>
</gene>
<keyword evidence="3" id="KW-0804">Transcription</keyword>
<feature type="domain" description="HTH araC/xylS-type" evidence="4">
    <location>
        <begin position="48"/>
        <end position="140"/>
    </location>
</feature>
<dbReference type="Proteomes" id="UP001549031">
    <property type="component" value="Unassembled WGS sequence"/>
</dbReference>
<name>A0ABV2H5M3_9HYPH</name>